<dbReference type="EMBL" id="JAWQEG010000501">
    <property type="protein sequence ID" value="KAK3889187.1"/>
    <property type="molecule type" value="Genomic_DNA"/>
</dbReference>
<evidence type="ECO:0000313" key="3">
    <source>
        <dbReference type="Proteomes" id="UP001286313"/>
    </source>
</evidence>
<accession>A0AAE1GC87</accession>
<dbReference type="InterPro" id="IPR012340">
    <property type="entry name" value="NA-bd_OB-fold"/>
</dbReference>
<sequence length="226" mass="25433">MNGSWRGHKGGRFGCVHVTELTVITACPRTSHLIEAVTHLNNSVQDVKSLLHERDMKLDRQFDERVYSKSNIALPTVNEKTTANHQAECTKKECTEYYTNKNYIIDTSHHSGKSIASEETRSCELNTIQSNSKSLMMMMSGEAEKSSSCKLDPPPSPDYAGTVVDNEAEKKVSSDPSMKRVEQRSRETRPKLHALGQYSTPSPVRNLQSPATVNARRHFRAPYKHQ</sequence>
<organism evidence="2 3">
    <name type="scientific">Petrolisthes cinctipes</name>
    <name type="common">Flat porcelain crab</name>
    <dbReference type="NCBI Taxonomy" id="88211"/>
    <lineage>
        <taxon>Eukaryota</taxon>
        <taxon>Metazoa</taxon>
        <taxon>Ecdysozoa</taxon>
        <taxon>Arthropoda</taxon>
        <taxon>Crustacea</taxon>
        <taxon>Multicrustacea</taxon>
        <taxon>Malacostraca</taxon>
        <taxon>Eumalacostraca</taxon>
        <taxon>Eucarida</taxon>
        <taxon>Decapoda</taxon>
        <taxon>Pleocyemata</taxon>
        <taxon>Anomura</taxon>
        <taxon>Galatheoidea</taxon>
        <taxon>Porcellanidae</taxon>
        <taxon>Petrolisthes</taxon>
    </lineage>
</organism>
<dbReference type="AlphaFoldDB" id="A0AAE1GC87"/>
<evidence type="ECO:0000313" key="2">
    <source>
        <dbReference type="EMBL" id="KAK3889187.1"/>
    </source>
</evidence>
<name>A0AAE1GC87_PETCI</name>
<keyword evidence="3" id="KW-1185">Reference proteome</keyword>
<dbReference type="Gene3D" id="2.40.50.140">
    <property type="entry name" value="Nucleic acid-binding proteins"/>
    <property type="match status" value="1"/>
</dbReference>
<feature type="compositionally biased region" description="Basic and acidic residues" evidence="1">
    <location>
        <begin position="167"/>
        <end position="190"/>
    </location>
</feature>
<proteinExistence type="predicted"/>
<dbReference type="Proteomes" id="UP001286313">
    <property type="component" value="Unassembled WGS sequence"/>
</dbReference>
<protein>
    <submittedName>
        <fullName evidence="2">Uncharacterized protein</fullName>
    </submittedName>
</protein>
<feature type="compositionally biased region" description="Polar residues" evidence="1">
    <location>
        <begin position="197"/>
        <end position="212"/>
    </location>
</feature>
<comment type="caution">
    <text evidence="2">The sequence shown here is derived from an EMBL/GenBank/DDBJ whole genome shotgun (WGS) entry which is preliminary data.</text>
</comment>
<evidence type="ECO:0000256" key="1">
    <source>
        <dbReference type="SAM" id="MobiDB-lite"/>
    </source>
</evidence>
<feature type="compositionally biased region" description="Basic residues" evidence="1">
    <location>
        <begin position="215"/>
        <end position="226"/>
    </location>
</feature>
<feature type="region of interest" description="Disordered" evidence="1">
    <location>
        <begin position="140"/>
        <end position="226"/>
    </location>
</feature>
<reference evidence="2" key="1">
    <citation type="submission" date="2023-10" db="EMBL/GenBank/DDBJ databases">
        <title>Genome assemblies of two species of porcelain crab, Petrolisthes cinctipes and Petrolisthes manimaculis (Anomura: Porcellanidae).</title>
        <authorList>
            <person name="Angst P."/>
        </authorList>
    </citation>
    <scope>NUCLEOTIDE SEQUENCE</scope>
    <source>
        <strain evidence="2">PB745_01</strain>
        <tissue evidence="2">Gill</tissue>
    </source>
</reference>
<gene>
    <name evidence="2" type="ORF">Pcinc_006759</name>
</gene>